<proteinExistence type="predicted"/>
<evidence type="ECO:0008006" key="4">
    <source>
        <dbReference type="Google" id="ProtNLM"/>
    </source>
</evidence>
<sequence>MLATWLLTLALLLKVIVPSGYMLDTSGGAIGLVLCSGMAPTPAAPAHVMTMPGMTHHATDDTRHGSKKDGQTAEQPCAFSGLNAASLAATDPILLALAIAFVIATVFRQVSQKPVRARAYLRPPLRGPPVYQ</sequence>
<keyword evidence="1" id="KW-1133">Transmembrane helix</keyword>
<evidence type="ECO:0000313" key="3">
    <source>
        <dbReference type="Proteomes" id="UP000094256"/>
    </source>
</evidence>
<dbReference type="EMBL" id="CP014168">
    <property type="protein sequence ID" value="AOH86800.1"/>
    <property type="molecule type" value="Genomic_DNA"/>
</dbReference>
<gene>
    <name evidence="2" type="ORF">AWL63_14155</name>
</gene>
<reference evidence="2 3" key="1">
    <citation type="submission" date="2016-01" db="EMBL/GenBank/DDBJ databases">
        <title>Complete genome and mega plasmid sequence of Sphingomonas panacis DCY99 elicits systemic resistance in rice to Xanthomonas oryzae.</title>
        <authorList>
            <person name="Kim Y.J."/>
            <person name="Yang D.C."/>
            <person name="Sing P."/>
        </authorList>
    </citation>
    <scope>NUCLEOTIDE SEQUENCE [LARGE SCALE GENOMIC DNA]</scope>
    <source>
        <strain evidence="2 3">DCY99</strain>
    </source>
</reference>
<keyword evidence="1" id="KW-0472">Membrane</keyword>
<dbReference type="RefSeq" id="WP_069207343.1">
    <property type="nucleotide sequence ID" value="NZ_CP014168.1"/>
</dbReference>
<protein>
    <recommendedName>
        <fullName evidence="4">DUF2946 domain-containing protein</fullName>
    </recommendedName>
</protein>
<organism evidence="2 3">
    <name type="scientific">Sphingomonas panacis</name>
    <dbReference type="NCBI Taxonomy" id="1560345"/>
    <lineage>
        <taxon>Bacteria</taxon>
        <taxon>Pseudomonadati</taxon>
        <taxon>Pseudomonadota</taxon>
        <taxon>Alphaproteobacteria</taxon>
        <taxon>Sphingomonadales</taxon>
        <taxon>Sphingomonadaceae</taxon>
        <taxon>Sphingomonas</taxon>
    </lineage>
</organism>
<dbReference type="AlphaFoldDB" id="A0A1B3ZH95"/>
<name>A0A1B3ZH95_9SPHN</name>
<dbReference type="Proteomes" id="UP000094256">
    <property type="component" value="Chromosome"/>
</dbReference>
<dbReference type="STRING" id="1560345.AWL63_14155"/>
<dbReference type="KEGG" id="span:AWL63_14155"/>
<evidence type="ECO:0000313" key="2">
    <source>
        <dbReference type="EMBL" id="AOH86800.1"/>
    </source>
</evidence>
<dbReference type="Pfam" id="PF11162">
    <property type="entry name" value="DUF2946"/>
    <property type="match status" value="1"/>
</dbReference>
<evidence type="ECO:0000256" key="1">
    <source>
        <dbReference type="SAM" id="Phobius"/>
    </source>
</evidence>
<keyword evidence="1" id="KW-0812">Transmembrane</keyword>
<accession>A0A1B3ZH95</accession>
<dbReference type="InterPro" id="IPR021333">
    <property type="entry name" value="DUF2946"/>
</dbReference>
<keyword evidence="3" id="KW-1185">Reference proteome</keyword>
<feature type="transmembrane region" description="Helical" evidence="1">
    <location>
        <begin position="93"/>
        <end position="110"/>
    </location>
</feature>